<dbReference type="Pfam" id="PF01293">
    <property type="entry name" value="PEPCK_ATP"/>
    <property type="match status" value="1"/>
</dbReference>
<evidence type="ECO:0000256" key="10">
    <source>
        <dbReference type="SAM" id="Coils"/>
    </source>
</evidence>
<dbReference type="GO" id="GO:0004612">
    <property type="term" value="F:phosphoenolpyruvate carboxykinase (ATP) activity"/>
    <property type="evidence" value="ECO:0007669"/>
    <property type="project" value="UniProtKB-EC"/>
</dbReference>
<comment type="catalytic activity">
    <reaction evidence="9">
        <text>oxaloacetate + ATP = phosphoenolpyruvate + ADP + CO2</text>
        <dbReference type="Rhea" id="RHEA:18617"/>
        <dbReference type="ChEBI" id="CHEBI:16452"/>
        <dbReference type="ChEBI" id="CHEBI:16526"/>
        <dbReference type="ChEBI" id="CHEBI:30616"/>
        <dbReference type="ChEBI" id="CHEBI:58702"/>
        <dbReference type="ChEBI" id="CHEBI:456216"/>
        <dbReference type="EC" id="4.1.1.49"/>
    </reaction>
</comment>
<dbReference type="SUPFAM" id="SSF53795">
    <property type="entry name" value="PEP carboxykinase-like"/>
    <property type="match status" value="1"/>
</dbReference>
<proteinExistence type="inferred from homology"/>
<dbReference type="RefSeq" id="WP_179168334.1">
    <property type="nucleotide sequence ID" value="NZ_CP058529.1"/>
</dbReference>
<evidence type="ECO:0000256" key="9">
    <source>
        <dbReference type="ARBA" id="ARBA00047371"/>
    </source>
</evidence>
<dbReference type="GO" id="GO:0005829">
    <property type="term" value="C:cytosol"/>
    <property type="evidence" value="ECO:0007669"/>
    <property type="project" value="TreeGrafter"/>
</dbReference>
<keyword evidence="12" id="KW-1185">Reference proteome</keyword>
<keyword evidence="10" id="KW-0175">Coiled coil</keyword>
<evidence type="ECO:0000256" key="4">
    <source>
        <dbReference type="ARBA" id="ARBA00022432"/>
    </source>
</evidence>
<sequence>MSNAWVTGAFGDEAFPDPDDADNVTYNPSFERLRELAAGGETTTEYGCPAYVSEHRSRNADLTRNAVDDEFDGEDYARFEAAAAHVGEHEMLCVDRRMGRHPDHSSVCRLFVPVEHARIALAWAKLFEPVESAGTGAGAPDPDFVTVQLPDWDEVAIRVLPDEGVTVVLGTDYSGEAKKSFLRLFMYYAKRAGGLGLHAGSKRVVARTAGGDGELEEVGQLFLGLSATGKSTLTAHGLWLDEPERATMLQDDVCALLPDGSVAGSEGNGLYVKTIGLDPEEQPAVYEAVTHESAVLENVSVDEDGTVDFDSDEYTANGRAIVLREHLSSADEDINLDRVDQVFFITRNPAMPPVTKLDPDEAAAAFMLGESIETSAGDPSKAGESIRVVGTNPFIVGPEGEEGNRFRDLVAELDVDCFVLNTGTLGDGKDIGVDDTVTILRELSRGAVEWTTDDATGLTVPSSVPGMDIGSFSVAEHVDGYERTLRDLRDERRAYLAEFEELDGAIRDAVY</sequence>
<keyword evidence="6" id="KW-0210">Decarboxylase</keyword>
<keyword evidence="11" id="KW-0808">Transferase</keyword>
<evidence type="ECO:0000256" key="6">
    <source>
        <dbReference type="ARBA" id="ARBA00022793"/>
    </source>
</evidence>
<dbReference type="PANTHER" id="PTHR30031:SF0">
    <property type="entry name" value="PHOSPHOENOLPYRUVATE CARBOXYKINASE (ATP)"/>
    <property type="match status" value="1"/>
</dbReference>
<dbReference type="InterPro" id="IPR008210">
    <property type="entry name" value="PEP_carboxykinase_N"/>
</dbReference>
<feature type="coiled-coil region" evidence="10">
    <location>
        <begin position="478"/>
        <end position="505"/>
    </location>
</feature>
<keyword evidence="4" id="KW-0312">Gluconeogenesis</keyword>
<evidence type="ECO:0000256" key="2">
    <source>
        <dbReference type="ARBA" id="ARBA00006052"/>
    </source>
</evidence>
<dbReference type="SUPFAM" id="SSF68923">
    <property type="entry name" value="PEP carboxykinase N-terminal domain"/>
    <property type="match status" value="1"/>
</dbReference>
<keyword evidence="11" id="KW-0418">Kinase</keyword>
<gene>
    <name evidence="11" type="ORF">HUG10_04005</name>
</gene>
<evidence type="ECO:0000256" key="3">
    <source>
        <dbReference type="ARBA" id="ARBA00012363"/>
    </source>
</evidence>
<dbReference type="Gene3D" id="2.170.8.10">
    <property type="entry name" value="Phosphoenolpyruvate Carboxykinase, domain 2"/>
    <property type="match status" value="1"/>
</dbReference>
<keyword evidence="11" id="KW-0670">Pyruvate</keyword>
<dbReference type="NCBIfam" id="NF006821">
    <property type="entry name" value="PRK09344.1-3"/>
    <property type="match status" value="1"/>
</dbReference>
<comment type="similarity">
    <text evidence="2">Belongs to the phosphoenolpyruvate carboxykinase (ATP) family.</text>
</comment>
<evidence type="ECO:0000313" key="12">
    <source>
        <dbReference type="Proteomes" id="UP000509750"/>
    </source>
</evidence>
<dbReference type="GO" id="GO:0006094">
    <property type="term" value="P:gluconeogenesis"/>
    <property type="evidence" value="ECO:0007669"/>
    <property type="project" value="UniProtKB-UniPathway"/>
</dbReference>
<dbReference type="EC" id="4.1.1.49" evidence="3"/>
<dbReference type="GeneID" id="56027968"/>
<dbReference type="PANTHER" id="PTHR30031">
    <property type="entry name" value="PHOSPHOENOLPYRUVATE CARBOXYKINASE ATP"/>
    <property type="match status" value="1"/>
</dbReference>
<evidence type="ECO:0000313" key="11">
    <source>
        <dbReference type="EMBL" id="QLG26759.1"/>
    </source>
</evidence>
<keyword evidence="7" id="KW-0067">ATP-binding</keyword>
<dbReference type="UniPathway" id="UPA00138"/>
<keyword evidence="8" id="KW-0456">Lyase</keyword>
<evidence type="ECO:0000256" key="5">
    <source>
        <dbReference type="ARBA" id="ARBA00022741"/>
    </source>
</evidence>
<name>A0A7D5K6I8_9EURY</name>
<dbReference type="KEGG" id="halg:HUG10_04005"/>
<evidence type="ECO:0000256" key="1">
    <source>
        <dbReference type="ARBA" id="ARBA00004742"/>
    </source>
</evidence>
<dbReference type="InterPro" id="IPR001272">
    <property type="entry name" value="PEP_carboxykinase_ATP"/>
</dbReference>
<organism evidence="11 12">
    <name type="scientific">Halorarum halophilum</name>
    <dbReference type="NCBI Taxonomy" id="2743090"/>
    <lineage>
        <taxon>Archaea</taxon>
        <taxon>Methanobacteriati</taxon>
        <taxon>Methanobacteriota</taxon>
        <taxon>Stenosarchaea group</taxon>
        <taxon>Halobacteria</taxon>
        <taxon>Halobacteriales</taxon>
        <taxon>Haloferacaceae</taxon>
        <taxon>Halorarum</taxon>
    </lineage>
</organism>
<evidence type="ECO:0000256" key="7">
    <source>
        <dbReference type="ARBA" id="ARBA00022840"/>
    </source>
</evidence>
<accession>A0A7D5K6I8</accession>
<dbReference type="GO" id="GO:0005524">
    <property type="term" value="F:ATP binding"/>
    <property type="evidence" value="ECO:0007669"/>
    <property type="project" value="UniProtKB-KW"/>
</dbReference>
<dbReference type="AlphaFoldDB" id="A0A7D5K6I8"/>
<dbReference type="InterPro" id="IPR013035">
    <property type="entry name" value="PEP_carboxykinase_C"/>
</dbReference>
<dbReference type="EMBL" id="CP058529">
    <property type="protein sequence ID" value="QLG26759.1"/>
    <property type="molecule type" value="Genomic_DNA"/>
</dbReference>
<comment type="pathway">
    <text evidence="1">Carbohydrate biosynthesis; gluconeogenesis.</text>
</comment>
<reference evidence="11 12" key="1">
    <citation type="submission" date="2020-07" db="EMBL/GenBank/DDBJ databases">
        <title>Gai3-2, isolated from salt lake.</title>
        <authorList>
            <person name="Cui H."/>
            <person name="Shi X."/>
        </authorList>
    </citation>
    <scope>NUCLEOTIDE SEQUENCE [LARGE SCALE GENOMIC DNA]</scope>
    <source>
        <strain evidence="11 12">Gai3-2</strain>
    </source>
</reference>
<evidence type="ECO:0000256" key="8">
    <source>
        <dbReference type="ARBA" id="ARBA00023239"/>
    </source>
</evidence>
<dbReference type="Gene3D" id="3.90.228.20">
    <property type="match status" value="1"/>
</dbReference>
<keyword evidence="5" id="KW-0547">Nucleotide-binding</keyword>
<dbReference type="OrthoDB" id="192074at2157"/>
<dbReference type="Gene3D" id="3.40.449.10">
    <property type="entry name" value="Phosphoenolpyruvate Carboxykinase, domain 1"/>
    <property type="match status" value="1"/>
</dbReference>
<dbReference type="GO" id="GO:0016301">
    <property type="term" value="F:kinase activity"/>
    <property type="evidence" value="ECO:0007669"/>
    <property type="project" value="UniProtKB-KW"/>
</dbReference>
<protein>
    <recommendedName>
        <fullName evidence="3">phosphoenolpyruvate carboxykinase (ATP)</fullName>
        <ecNumber evidence="3">4.1.1.49</ecNumber>
    </recommendedName>
</protein>
<dbReference type="Proteomes" id="UP000509750">
    <property type="component" value="Chromosome"/>
</dbReference>